<name>A0A6I6JTJ7_9BACT</name>
<organism evidence="1 2">
    <name type="scientific">Maribellus comscasis</name>
    <dbReference type="NCBI Taxonomy" id="2681766"/>
    <lineage>
        <taxon>Bacteria</taxon>
        <taxon>Pseudomonadati</taxon>
        <taxon>Bacteroidota</taxon>
        <taxon>Bacteroidia</taxon>
        <taxon>Marinilabiliales</taxon>
        <taxon>Prolixibacteraceae</taxon>
        <taxon>Maribellus</taxon>
    </lineage>
</organism>
<dbReference type="InterPro" id="IPR025366">
    <property type="entry name" value="DUF4270"/>
</dbReference>
<evidence type="ECO:0000313" key="2">
    <source>
        <dbReference type="Proteomes" id="UP000428260"/>
    </source>
</evidence>
<dbReference type="Proteomes" id="UP000428260">
    <property type="component" value="Chromosome"/>
</dbReference>
<dbReference type="AlphaFoldDB" id="A0A6I6JTJ7"/>
<accession>A0A6I6JTJ7</accession>
<dbReference type="Pfam" id="PF14092">
    <property type="entry name" value="DUF4270"/>
    <property type="match status" value="1"/>
</dbReference>
<gene>
    <name evidence="1" type="ORF">GM418_12285</name>
</gene>
<evidence type="ECO:0000313" key="1">
    <source>
        <dbReference type="EMBL" id="QGY44408.1"/>
    </source>
</evidence>
<dbReference type="KEGG" id="mcos:GM418_12285"/>
<dbReference type="EMBL" id="CP046401">
    <property type="protein sequence ID" value="QGY44408.1"/>
    <property type="molecule type" value="Genomic_DNA"/>
</dbReference>
<proteinExistence type="predicted"/>
<reference evidence="1 2" key="1">
    <citation type="submission" date="2019-11" db="EMBL/GenBank/DDBJ databases">
        <authorList>
            <person name="Zheng R.K."/>
            <person name="Sun C.M."/>
        </authorList>
    </citation>
    <scope>NUCLEOTIDE SEQUENCE [LARGE SCALE GENOMIC DNA]</scope>
    <source>
        <strain evidence="1 2">WC007</strain>
    </source>
</reference>
<keyword evidence="2" id="KW-1185">Reference proteome</keyword>
<sequence>MKTKSRNKYLILLIVMFLTSLFFTHCKKYDELGMEILPSTDLISVKNTILKDDISAYTIREDSIRTDGAPKSLFGSFNDPVFGNTTVDFATQFRLVGYPDFGEAPEADSIFLYLYYRKIFGDTVTTQKVRVYELEENLYADQEDGPGGNSSYPYYQNVDLKSMASDQLIGELDFVPQITLDSTETDTFYQVIKVPLDISLADKLIDADSADMSSNDVFLNYFKGLYIETEKLTDAEGAILALEAASDDSFQGSAVVVYYNNEENKNAEEPDTLNMPYIVTEFSARVNHIEHDYSGTPFFGSLNNSGIEDSLLYIQTAGGLESKIDINNLSLWQDSVNTAINKAELVFQVDTIKSDLENYPAPNQLLFTFIDSTGQEFLPKDYSFSPAFYGGVLDTLDYTYRFNVTQHLQQIIDGEVGNFGFKLTTAAKNSEAKRVVLKGSTSETGIQLIITYSKFLQQ</sequence>
<protein>
    <submittedName>
        <fullName evidence="1">DUF4270 family protein</fullName>
    </submittedName>
</protein>